<dbReference type="Gene3D" id="3.90.1530.10">
    <property type="entry name" value="Conserved hypothetical protein from pyrococcus furiosus pfu- 392566-001, ParB domain"/>
    <property type="match status" value="1"/>
</dbReference>
<evidence type="ECO:0000313" key="1">
    <source>
        <dbReference type="EMBL" id="AXA23847.1"/>
    </source>
</evidence>
<dbReference type="Proteomes" id="UP000251617">
    <property type="component" value="Chromosome"/>
</dbReference>
<dbReference type="SUPFAM" id="SSF110849">
    <property type="entry name" value="ParB/Sulfiredoxin"/>
    <property type="match status" value="1"/>
</dbReference>
<gene>
    <name evidence="1" type="ORF">C1S65_06800</name>
</gene>
<evidence type="ECO:0008006" key="3">
    <source>
        <dbReference type="Google" id="ProtNLM"/>
    </source>
</evidence>
<dbReference type="Pfam" id="PF08857">
    <property type="entry name" value="ParBc_2"/>
    <property type="match status" value="1"/>
</dbReference>
<name>A0AAD0L3S9_PSEPU</name>
<evidence type="ECO:0000313" key="2">
    <source>
        <dbReference type="Proteomes" id="UP000251617"/>
    </source>
</evidence>
<organism evidence="1 2">
    <name type="scientific">Pseudomonas putida</name>
    <name type="common">Arthrobacter siderocapsulatus</name>
    <dbReference type="NCBI Taxonomy" id="303"/>
    <lineage>
        <taxon>Bacteria</taxon>
        <taxon>Pseudomonadati</taxon>
        <taxon>Pseudomonadota</taxon>
        <taxon>Gammaproteobacteria</taxon>
        <taxon>Pseudomonadales</taxon>
        <taxon>Pseudomonadaceae</taxon>
        <taxon>Pseudomonas</taxon>
    </lineage>
</organism>
<accession>A0AAD0L3S9</accession>
<dbReference type="InterPro" id="IPR036086">
    <property type="entry name" value="ParB/Sulfiredoxin_sf"/>
</dbReference>
<dbReference type="AlphaFoldDB" id="A0AAD0L3S9"/>
<dbReference type="CDD" id="cd16390">
    <property type="entry name" value="ParB_N_Srx_like"/>
    <property type="match status" value="1"/>
</dbReference>
<dbReference type="RefSeq" id="WP_112897629.1">
    <property type="nucleotide sequence ID" value="NZ_CP030750.1"/>
</dbReference>
<protein>
    <recommendedName>
        <fullName evidence="3">ParB-like nuclease</fullName>
    </recommendedName>
</protein>
<dbReference type="EMBL" id="CP030750">
    <property type="protein sequence ID" value="AXA23847.1"/>
    <property type="molecule type" value="Genomic_DNA"/>
</dbReference>
<dbReference type="InterPro" id="IPR014956">
    <property type="entry name" value="ParBc_2"/>
</dbReference>
<reference evidence="1 2" key="1">
    <citation type="submission" date="2018-06" db="EMBL/GenBank/DDBJ databases">
        <title>The genome of Pseudomonas putida NX-1, a lignin degrader.</title>
        <authorList>
            <person name="Xu Z."/>
        </authorList>
    </citation>
    <scope>NUCLEOTIDE SEQUENCE [LARGE SCALE GENOMIC DNA]</scope>
    <source>
        <strain evidence="1 2">NX-1</strain>
    </source>
</reference>
<sequence>MIRFCTTVLALFLLCAQARVDGEPARIGQLLEVSIEQLHPTQAVIGFDQIYYKLGRYASEPKRVFDDYCEVNGQGEARAVGKGAELSNPDSFACEAPIGTRKADMKTVVVGPDGRLYLTDGHHGFTSLAEWAGRDLKVWVRVTDDFSDSTDLAQFWQRMQQARKTWLRDADGKPITPAQLPAHVGLSDMADDPYRSLVYFARKVGYDKPRSGDVAPEFLEFYWGNWLRGTLPLAAFDLDERSGYRQAVGAAARLMVTLAPDEVVGDSGFTARQLGGYHSVDRKELDKTASRKLGYVAEYRKNRSTRQ</sequence>
<proteinExistence type="predicted"/>
<dbReference type="Gene3D" id="1.10.8.10">
    <property type="entry name" value="DNA helicase RuvA subunit, C-terminal domain"/>
    <property type="match status" value="1"/>
</dbReference>